<sequence>DPADVFYKPTDCNRWDSPPRSAVRGRFSSYPVGILT</sequence>
<dbReference type="EMBL" id="LAZR01066721">
    <property type="protein sequence ID" value="KKK53015.1"/>
    <property type="molecule type" value="Genomic_DNA"/>
</dbReference>
<organism evidence="1">
    <name type="scientific">marine sediment metagenome</name>
    <dbReference type="NCBI Taxonomy" id="412755"/>
    <lineage>
        <taxon>unclassified sequences</taxon>
        <taxon>metagenomes</taxon>
        <taxon>ecological metagenomes</taxon>
    </lineage>
</organism>
<feature type="non-terminal residue" evidence="1">
    <location>
        <position position="1"/>
    </location>
</feature>
<evidence type="ECO:0000313" key="1">
    <source>
        <dbReference type="EMBL" id="KKK53015.1"/>
    </source>
</evidence>
<name>A0A0F8WX55_9ZZZZ</name>
<comment type="caution">
    <text evidence="1">The sequence shown here is derived from an EMBL/GenBank/DDBJ whole genome shotgun (WGS) entry which is preliminary data.</text>
</comment>
<gene>
    <name evidence="1" type="ORF">LCGC14_3099040</name>
</gene>
<protein>
    <submittedName>
        <fullName evidence="1">Uncharacterized protein</fullName>
    </submittedName>
</protein>
<proteinExistence type="predicted"/>
<reference evidence="1" key="1">
    <citation type="journal article" date="2015" name="Nature">
        <title>Complex archaea that bridge the gap between prokaryotes and eukaryotes.</title>
        <authorList>
            <person name="Spang A."/>
            <person name="Saw J.H."/>
            <person name="Jorgensen S.L."/>
            <person name="Zaremba-Niedzwiedzka K."/>
            <person name="Martijn J."/>
            <person name="Lind A.E."/>
            <person name="van Eijk R."/>
            <person name="Schleper C."/>
            <person name="Guy L."/>
            <person name="Ettema T.J."/>
        </authorList>
    </citation>
    <scope>NUCLEOTIDE SEQUENCE</scope>
</reference>
<accession>A0A0F8WX55</accession>
<dbReference type="AlphaFoldDB" id="A0A0F8WX55"/>